<dbReference type="InterPro" id="IPR029063">
    <property type="entry name" value="SAM-dependent_MTases_sf"/>
</dbReference>
<dbReference type="InterPro" id="IPR015507">
    <property type="entry name" value="rRNA-MeTfrase_E"/>
</dbReference>
<evidence type="ECO:0000256" key="8">
    <source>
        <dbReference type="SAM" id="MobiDB-lite"/>
    </source>
</evidence>
<evidence type="ECO:0000256" key="5">
    <source>
        <dbReference type="ARBA" id="ARBA00022691"/>
    </source>
</evidence>
<proteinExistence type="inferred from homology"/>
<keyword evidence="5 7" id="KW-0949">S-adenosyl-L-methionine</keyword>
<evidence type="ECO:0000256" key="1">
    <source>
        <dbReference type="ARBA" id="ARBA00009258"/>
    </source>
</evidence>
<dbReference type="InterPro" id="IPR002877">
    <property type="entry name" value="RNA_MeTrfase_FtsJ_dom"/>
</dbReference>
<reference evidence="10" key="1">
    <citation type="submission" date="2014-02" db="EMBL/GenBank/DDBJ databases">
        <authorList>
            <person name="Genoscope - CEA"/>
        </authorList>
    </citation>
    <scope>NUCLEOTIDE SEQUENCE</scope>
    <source>
        <strain evidence="10">LS3</strain>
    </source>
</reference>
<keyword evidence="2" id="KW-0698">rRNA processing</keyword>
<evidence type="ECO:0000256" key="2">
    <source>
        <dbReference type="ARBA" id="ARBA00022552"/>
    </source>
</evidence>
<evidence type="ECO:0000256" key="7">
    <source>
        <dbReference type="PIRSR" id="PIRSR005461-1"/>
    </source>
</evidence>
<dbReference type="PIRSF" id="PIRSF005461">
    <property type="entry name" value="23S_rRNA_mtase"/>
    <property type="match status" value="1"/>
</dbReference>
<dbReference type="Pfam" id="PF01728">
    <property type="entry name" value="FtsJ"/>
    <property type="match status" value="1"/>
</dbReference>
<dbReference type="EMBL" id="HG937694">
    <property type="protein sequence ID" value="CDP38867.1"/>
    <property type="molecule type" value="Genomic_DNA"/>
</dbReference>
<evidence type="ECO:0000313" key="10">
    <source>
        <dbReference type="EMBL" id="CDP38867.1"/>
    </source>
</evidence>
<feature type="compositionally biased region" description="Basic and acidic residues" evidence="8">
    <location>
        <begin position="148"/>
        <end position="163"/>
    </location>
</feature>
<dbReference type="PANTHER" id="PTHR10920">
    <property type="entry name" value="RIBOSOMAL RNA METHYLTRANSFERASE"/>
    <property type="match status" value="1"/>
</dbReference>
<dbReference type="PhylomeDB" id="A0A060TJ57"/>
<feature type="domain" description="Ribosomal RNA methyltransferase FtsJ" evidence="9">
    <location>
        <begin position="42"/>
        <end position="292"/>
    </location>
</feature>
<dbReference type="PANTHER" id="PTHR10920:SF18">
    <property type="entry name" value="RRNA METHYLTRANSFERASE 2, MITOCHONDRIAL"/>
    <property type="match status" value="1"/>
</dbReference>
<comment type="similarity">
    <text evidence="1">Belongs to the class I-like SAM-binding methyltransferase superfamily. RNA methyltransferase RlmE family.</text>
</comment>
<dbReference type="AlphaFoldDB" id="A0A060TJ57"/>
<evidence type="ECO:0000259" key="9">
    <source>
        <dbReference type="Pfam" id="PF01728"/>
    </source>
</evidence>
<name>A0A060TJ57_BLAAD</name>
<dbReference type="GO" id="GO:0008650">
    <property type="term" value="F:rRNA (uridine-2'-O-)-methyltransferase activity"/>
    <property type="evidence" value="ECO:0007669"/>
    <property type="project" value="TreeGrafter"/>
</dbReference>
<feature type="active site" description="Proton acceptor" evidence="7">
    <location>
        <position position="249"/>
    </location>
</feature>
<accession>A0A060TJ57</accession>
<keyword evidence="3" id="KW-0489">Methyltransferase</keyword>
<organism evidence="10">
    <name type="scientific">Blastobotrys adeninivorans</name>
    <name type="common">Yeast</name>
    <name type="synonym">Arxula adeninivorans</name>
    <dbReference type="NCBI Taxonomy" id="409370"/>
    <lineage>
        <taxon>Eukaryota</taxon>
        <taxon>Fungi</taxon>
        <taxon>Dikarya</taxon>
        <taxon>Ascomycota</taxon>
        <taxon>Saccharomycotina</taxon>
        <taxon>Dipodascomycetes</taxon>
        <taxon>Dipodascales</taxon>
        <taxon>Trichomonascaceae</taxon>
        <taxon>Blastobotrys</taxon>
    </lineage>
</organism>
<feature type="compositionally biased region" description="Low complexity" evidence="8">
    <location>
        <begin position="164"/>
        <end position="179"/>
    </location>
</feature>
<dbReference type="GO" id="GO:0005739">
    <property type="term" value="C:mitochondrion"/>
    <property type="evidence" value="ECO:0007669"/>
    <property type="project" value="TreeGrafter"/>
</dbReference>
<protein>
    <recommendedName>
        <fullName evidence="6">rRNA methyltransferase 2, mitochondrial</fullName>
    </recommendedName>
</protein>
<gene>
    <name evidence="10" type="ORF">GNLVRS02_ARAD1D44440g</name>
</gene>
<evidence type="ECO:0000256" key="6">
    <source>
        <dbReference type="ARBA" id="ARBA00041184"/>
    </source>
</evidence>
<dbReference type="SUPFAM" id="SSF53335">
    <property type="entry name" value="S-adenosyl-L-methionine-dependent methyltransferases"/>
    <property type="match status" value="1"/>
</dbReference>
<dbReference type="Gene3D" id="3.40.50.150">
    <property type="entry name" value="Vaccinia Virus protein VP39"/>
    <property type="match status" value="1"/>
</dbReference>
<dbReference type="HAMAP" id="MF_01547">
    <property type="entry name" value="RNA_methyltr_E"/>
    <property type="match status" value="1"/>
</dbReference>
<keyword evidence="4" id="KW-0808">Transferase</keyword>
<sequence length="305" mass="34160">MRWLRRSFSTGCALLKSKGSSSRWIQRQTQDPFSKEAKVLNYASRAAFKLISLNKRYNLFKPGMTVVDLGFAPGAWSQVAVEATAPNGRVIGVDILHHPPPKGASAIQGNFLSISVQEHLKKILSDPNLGRRIKSEDQVEVEIEEQLEHVEHMENVEHKEESRASTTEQDQQDQASTSDQMVDVVLSDMCAPWLQLGGFQLRTINDPYIRMANTSGLAVRDHANSVDLSDSALLFAIDTLKPGGSFVCKTFMGPDSPALEERIKKVFKTVKRDKPSSSRKESKEMYYVGLKKRPNISRSDVYDYA</sequence>
<evidence type="ECO:0000256" key="4">
    <source>
        <dbReference type="ARBA" id="ARBA00022679"/>
    </source>
</evidence>
<feature type="region of interest" description="Disordered" evidence="8">
    <location>
        <begin position="148"/>
        <end position="179"/>
    </location>
</feature>
<evidence type="ECO:0000256" key="3">
    <source>
        <dbReference type="ARBA" id="ARBA00022603"/>
    </source>
</evidence>
<dbReference type="InterPro" id="IPR050082">
    <property type="entry name" value="RNA_methyltr_RlmE"/>
</dbReference>
<reference evidence="10" key="2">
    <citation type="submission" date="2014-06" db="EMBL/GenBank/DDBJ databases">
        <title>The complete genome of Blastobotrys (Arxula) adeninivorans LS3 - a yeast of biotechnological interest.</title>
        <authorList>
            <person name="Kunze G."/>
            <person name="Gaillardin C."/>
            <person name="Czernicka M."/>
            <person name="Durrens P."/>
            <person name="Martin T."/>
            <person name="Boer E."/>
            <person name="Gabaldon T."/>
            <person name="Cruz J."/>
            <person name="Talla E."/>
            <person name="Marck C."/>
            <person name="Goffeau A."/>
            <person name="Barbe V."/>
            <person name="Baret P."/>
            <person name="Baronian K."/>
            <person name="Beier S."/>
            <person name="Bleykasten C."/>
            <person name="Bode R."/>
            <person name="Casaregola S."/>
            <person name="Despons L."/>
            <person name="Fairhead C."/>
            <person name="Giersberg M."/>
            <person name="Gierski P."/>
            <person name="Hahnel U."/>
            <person name="Hartmann A."/>
            <person name="Jankowska D."/>
            <person name="Jubin C."/>
            <person name="Jung P."/>
            <person name="Lafontaine I."/>
            <person name="Leh-Louis V."/>
            <person name="Lemaire M."/>
            <person name="Marcet-Houben M."/>
            <person name="Mascher M."/>
            <person name="Morel G."/>
            <person name="Richard G.-F."/>
            <person name="Riechen J."/>
            <person name="Sacerdot C."/>
            <person name="Sarkar A."/>
            <person name="Savel G."/>
            <person name="Schacherer J."/>
            <person name="Sherman D."/>
            <person name="Straub M.-L."/>
            <person name="Stein N."/>
            <person name="Thierry A."/>
            <person name="Trautwein-Schult A."/>
            <person name="Westhof E."/>
            <person name="Worch S."/>
            <person name="Dujon B."/>
            <person name="Souciet J.-L."/>
            <person name="Wincker P."/>
            <person name="Scholz U."/>
            <person name="Neuveglise N."/>
        </authorList>
    </citation>
    <scope>NUCLEOTIDE SEQUENCE</scope>
    <source>
        <strain evidence="10">LS3</strain>
    </source>
</reference>